<dbReference type="GO" id="GO:0006508">
    <property type="term" value="P:proteolysis"/>
    <property type="evidence" value="ECO:0007669"/>
    <property type="project" value="UniProtKB-KW"/>
</dbReference>
<sequence length="375" mass="39246">MDVATAADADRDAARRRKRTVTGIAALTVAVICLFLASILPSGFVIRQPGPVVNTLGVVQDTDGNEIPLIEMPEDIQTYETSGTLSLTTVQIVGSRESTPNWFQLAQAWLDPSKAVMDIDQVFPQDQTAEERQEQDAMQMTSSQESATAAALIQLGYDIPTEMQILEVTQDGASVGKLELGDVVNSIDGTAVADVLEMREVIARGEGADVTVNITRDGETQDVVITPTQGEADGETLWLIGVGAAPVYELPFDVQIMLENIGGPSAGMMFALGIIDTLTPGEMTGGEAIAGTGTITPDGTVGPIGGIQQKMQGALRAGSDFFLAPESNCNEVVGHVPDGLTVVKVSTLDEARDAVETIGDGDEVAIAALATCTAP</sequence>
<dbReference type="GO" id="GO:0004252">
    <property type="term" value="F:serine-type endopeptidase activity"/>
    <property type="evidence" value="ECO:0007669"/>
    <property type="project" value="UniProtKB-UniRule"/>
</dbReference>
<keyword evidence="2" id="KW-0472">Membrane</keyword>
<keyword evidence="1" id="KW-0720">Serine protease</keyword>
<proteinExistence type="inferred from homology"/>
<evidence type="ECO:0000259" key="3">
    <source>
        <dbReference type="PROSITE" id="PS51786"/>
    </source>
</evidence>
<dbReference type="PANTHER" id="PTHR10046">
    <property type="entry name" value="ATP DEPENDENT LON PROTEASE FAMILY MEMBER"/>
    <property type="match status" value="1"/>
</dbReference>
<dbReference type="InterPro" id="IPR001478">
    <property type="entry name" value="PDZ"/>
</dbReference>
<keyword evidence="1" id="KW-0378">Hydrolase</keyword>
<dbReference type="SUPFAM" id="SSF54211">
    <property type="entry name" value="Ribosomal protein S5 domain 2-like"/>
    <property type="match status" value="1"/>
</dbReference>
<dbReference type="OrthoDB" id="2356897at2"/>
<name>A0A5C8HT62_9MICO</name>
<keyword evidence="5" id="KW-1185">Reference proteome</keyword>
<dbReference type="Pfam" id="PF13180">
    <property type="entry name" value="PDZ_2"/>
    <property type="match status" value="1"/>
</dbReference>
<feature type="active site" evidence="1">
    <location>
        <position position="265"/>
    </location>
</feature>
<evidence type="ECO:0000256" key="1">
    <source>
        <dbReference type="PROSITE-ProRule" id="PRU01122"/>
    </source>
</evidence>
<dbReference type="GO" id="GO:0004176">
    <property type="term" value="F:ATP-dependent peptidase activity"/>
    <property type="evidence" value="ECO:0007669"/>
    <property type="project" value="UniProtKB-UniRule"/>
</dbReference>
<dbReference type="AlphaFoldDB" id="A0A5C8HT62"/>
<dbReference type="EC" id="3.4.21.53" evidence="1"/>
<dbReference type="InterPro" id="IPR027065">
    <property type="entry name" value="Lon_Prtase"/>
</dbReference>
<accession>A0A5C8HT62</accession>
<keyword evidence="1" id="KW-0645">Protease</keyword>
<keyword evidence="2" id="KW-0812">Transmembrane</keyword>
<comment type="similarity">
    <text evidence="1">Belongs to the peptidase S16 family.</text>
</comment>
<dbReference type="InterPro" id="IPR036034">
    <property type="entry name" value="PDZ_sf"/>
</dbReference>
<reference evidence="4 5" key="1">
    <citation type="submission" date="2019-08" db="EMBL/GenBank/DDBJ databases">
        <authorList>
            <person name="Dong K."/>
        </authorList>
    </citation>
    <scope>NUCLEOTIDE SEQUENCE [LARGE SCALE GENOMIC DNA]</scope>
    <source>
        <strain evidence="4 5">M4-8</strain>
    </source>
</reference>
<dbReference type="SUPFAM" id="SSF50156">
    <property type="entry name" value="PDZ domain-like"/>
    <property type="match status" value="1"/>
</dbReference>
<evidence type="ECO:0000256" key="2">
    <source>
        <dbReference type="SAM" id="Phobius"/>
    </source>
</evidence>
<evidence type="ECO:0000313" key="4">
    <source>
        <dbReference type="EMBL" id="TXK06677.1"/>
    </source>
</evidence>
<dbReference type="GO" id="GO:0030163">
    <property type="term" value="P:protein catabolic process"/>
    <property type="evidence" value="ECO:0007669"/>
    <property type="project" value="InterPro"/>
</dbReference>
<dbReference type="PROSITE" id="PS51786">
    <property type="entry name" value="LON_PROTEOLYTIC"/>
    <property type="match status" value="1"/>
</dbReference>
<protein>
    <recommendedName>
        <fullName evidence="1">endopeptidase La</fullName>
        <ecNumber evidence="1">3.4.21.53</ecNumber>
    </recommendedName>
</protein>
<dbReference type="GO" id="GO:0005524">
    <property type="term" value="F:ATP binding"/>
    <property type="evidence" value="ECO:0007669"/>
    <property type="project" value="InterPro"/>
</dbReference>
<organism evidence="4 5">
    <name type="scientific">Microbacterium mitrae</name>
    <dbReference type="NCBI Taxonomy" id="664640"/>
    <lineage>
        <taxon>Bacteria</taxon>
        <taxon>Bacillati</taxon>
        <taxon>Actinomycetota</taxon>
        <taxon>Actinomycetes</taxon>
        <taxon>Micrococcales</taxon>
        <taxon>Microbacteriaceae</taxon>
        <taxon>Microbacterium</taxon>
    </lineage>
</organism>
<dbReference type="Pfam" id="PF05362">
    <property type="entry name" value="Lon_C"/>
    <property type="match status" value="1"/>
</dbReference>
<comment type="catalytic activity">
    <reaction evidence="1">
        <text>Hydrolysis of proteins in presence of ATP.</text>
        <dbReference type="EC" id="3.4.21.53"/>
    </reaction>
</comment>
<dbReference type="InterPro" id="IPR014721">
    <property type="entry name" value="Ribsml_uS5_D2-typ_fold_subgr"/>
</dbReference>
<keyword evidence="2" id="KW-1133">Transmembrane helix</keyword>
<comment type="caution">
    <text evidence="4">The sequence shown here is derived from an EMBL/GenBank/DDBJ whole genome shotgun (WGS) entry which is preliminary data.</text>
</comment>
<feature type="transmembrane region" description="Helical" evidence="2">
    <location>
        <begin position="21"/>
        <end position="46"/>
    </location>
</feature>
<dbReference type="InterPro" id="IPR020568">
    <property type="entry name" value="Ribosomal_Su5_D2-typ_SF"/>
</dbReference>
<dbReference type="Proteomes" id="UP000321196">
    <property type="component" value="Unassembled WGS sequence"/>
</dbReference>
<dbReference type="Gene3D" id="3.30.230.10">
    <property type="match status" value="1"/>
</dbReference>
<dbReference type="InterPro" id="IPR008269">
    <property type="entry name" value="Lon_proteolytic"/>
</dbReference>
<gene>
    <name evidence="4" type="ORF">FVP60_02720</name>
</gene>
<dbReference type="EMBL" id="VRSW01000001">
    <property type="protein sequence ID" value="TXK06677.1"/>
    <property type="molecule type" value="Genomic_DNA"/>
</dbReference>
<evidence type="ECO:0000313" key="5">
    <source>
        <dbReference type="Proteomes" id="UP000321196"/>
    </source>
</evidence>
<feature type="domain" description="Lon proteolytic" evidence="3">
    <location>
        <begin position="259"/>
        <end position="358"/>
    </location>
</feature>
<feature type="active site" evidence="1">
    <location>
        <position position="310"/>
    </location>
</feature>
<dbReference type="Gene3D" id="2.30.42.10">
    <property type="match status" value="1"/>
</dbReference>